<dbReference type="PANTHER" id="PTHR30273:SF2">
    <property type="entry name" value="PROTEIN FECR"/>
    <property type="match status" value="1"/>
</dbReference>
<dbReference type="PANTHER" id="PTHR30273">
    <property type="entry name" value="PERIPLASMIC SIGNAL SENSOR AND SIGMA FACTOR ACTIVATOR FECR-RELATED"/>
    <property type="match status" value="1"/>
</dbReference>
<dbReference type="AlphaFoldDB" id="A0A8J3AYA7"/>
<dbReference type="EMBL" id="BMDI01000001">
    <property type="protein sequence ID" value="GGI18598.1"/>
    <property type="molecule type" value="Genomic_DNA"/>
</dbReference>
<accession>A0A8J3AYA7</accession>
<dbReference type="PIRSF" id="PIRSF018266">
    <property type="entry name" value="FecR"/>
    <property type="match status" value="1"/>
</dbReference>
<dbReference type="Pfam" id="PF16220">
    <property type="entry name" value="DUF4880"/>
    <property type="match status" value="1"/>
</dbReference>
<feature type="domain" description="FecR N-terminal" evidence="2">
    <location>
        <begin position="15"/>
        <end position="55"/>
    </location>
</feature>
<name>A0A8J3AYA7_9BURK</name>
<dbReference type="InterPro" id="IPR012373">
    <property type="entry name" value="Ferrdict_sens_TM"/>
</dbReference>
<dbReference type="Proteomes" id="UP000642180">
    <property type="component" value="Unassembled WGS sequence"/>
</dbReference>
<sequence>MNPTLPIDQRIIVDAAEWLVKLHAHEMTAADRAAFERWRAQSSEHQRAWAAANALARTFSTVPPALGNMTLGRPRDRRSTIKNLALLLLVAPLGWVAWQKATRERYQTAAGEWKTHTLSDGSTIRLNSGTVIDIAYSDKQRLIHLREGEVLIETAKDDSSSSRPFLVRTKEGTTRALGTRFVVRQWNKGTQVSVLEHAVEIETNHRQRRIVSAGEYARFEDDAITDNKPVELAATAWTQGMLIADGQPLGDFVEELSRYRSGMLYCDPAVAHLKISGVFQLGDTDKALHILQETLPITLLQRTRYWITIVAAEKS</sequence>
<dbReference type="Pfam" id="PF04773">
    <property type="entry name" value="FecR"/>
    <property type="match status" value="1"/>
</dbReference>
<dbReference type="GO" id="GO:0016989">
    <property type="term" value="F:sigma factor antagonist activity"/>
    <property type="evidence" value="ECO:0007669"/>
    <property type="project" value="TreeGrafter"/>
</dbReference>
<dbReference type="InterPro" id="IPR032623">
    <property type="entry name" value="FecR_N"/>
</dbReference>
<evidence type="ECO:0000313" key="3">
    <source>
        <dbReference type="EMBL" id="GGI18598.1"/>
    </source>
</evidence>
<dbReference type="InterPro" id="IPR006860">
    <property type="entry name" value="FecR"/>
</dbReference>
<dbReference type="Gene3D" id="2.60.120.1440">
    <property type="match status" value="1"/>
</dbReference>
<reference evidence="4" key="1">
    <citation type="journal article" date="2019" name="Int. J. Syst. Evol. Microbiol.">
        <title>The Global Catalogue of Microorganisms (GCM) 10K type strain sequencing project: providing services to taxonomists for standard genome sequencing and annotation.</title>
        <authorList>
            <consortium name="The Broad Institute Genomics Platform"/>
            <consortium name="The Broad Institute Genome Sequencing Center for Infectious Disease"/>
            <person name="Wu L."/>
            <person name="Ma J."/>
        </authorList>
    </citation>
    <scope>NUCLEOTIDE SEQUENCE [LARGE SCALE GENOMIC DNA]</scope>
    <source>
        <strain evidence="4">CCM 2767</strain>
    </source>
</reference>
<organism evidence="3 4">
    <name type="scientific">Oxalicibacterium faecigallinarum</name>
    <dbReference type="NCBI Taxonomy" id="573741"/>
    <lineage>
        <taxon>Bacteria</taxon>
        <taxon>Pseudomonadati</taxon>
        <taxon>Pseudomonadota</taxon>
        <taxon>Betaproteobacteria</taxon>
        <taxon>Burkholderiales</taxon>
        <taxon>Oxalobacteraceae</taxon>
        <taxon>Oxalicibacterium</taxon>
    </lineage>
</organism>
<comment type="caution">
    <text evidence="3">The sequence shown here is derived from an EMBL/GenBank/DDBJ whole genome shotgun (WGS) entry which is preliminary data.</text>
</comment>
<protein>
    <submittedName>
        <fullName evidence="3">Protein FecR</fullName>
    </submittedName>
</protein>
<keyword evidence="4" id="KW-1185">Reference proteome</keyword>
<evidence type="ECO:0000259" key="2">
    <source>
        <dbReference type="Pfam" id="PF16220"/>
    </source>
</evidence>
<proteinExistence type="predicted"/>
<evidence type="ECO:0000259" key="1">
    <source>
        <dbReference type="Pfam" id="PF04773"/>
    </source>
</evidence>
<gene>
    <name evidence="3" type="primary">fecR</name>
    <name evidence="3" type="ORF">GCM10008066_14880</name>
</gene>
<feature type="domain" description="FecR protein" evidence="1">
    <location>
        <begin position="105"/>
        <end position="200"/>
    </location>
</feature>
<evidence type="ECO:0000313" key="4">
    <source>
        <dbReference type="Proteomes" id="UP000642180"/>
    </source>
</evidence>
<dbReference type="RefSeq" id="WP_188380609.1">
    <property type="nucleotide sequence ID" value="NZ_BMDI01000001.1"/>
</dbReference>